<gene>
    <name evidence="10" type="ORF">HT102_14725</name>
</gene>
<dbReference type="AlphaFoldDB" id="A0A927PM09"/>
<feature type="transmembrane region" description="Helical" evidence="9">
    <location>
        <begin position="318"/>
        <end position="345"/>
    </location>
</feature>
<keyword evidence="2" id="KW-0328">Glycosyltransferase</keyword>
<feature type="transmembrane region" description="Helical" evidence="9">
    <location>
        <begin position="32"/>
        <end position="53"/>
    </location>
</feature>
<evidence type="ECO:0000256" key="5">
    <source>
        <dbReference type="ARBA" id="ARBA00022989"/>
    </source>
</evidence>
<evidence type="ECO:0000256" key="6">
    <source>
        <dbReference type="ARBA" id="ARBA00023136"/>
    </source>
</evidence>
<accession>A0A927PM09</accession>
<evidence type="ECO:0000256" key="2">
    <source>
        <dbReference type="ARBA" id="ARBA00022676"/>
    </source>
</evidence>
<comment type="similarity">
    <text evidence="7">Belongs to the MptA/B family.</text>
</comment>
<dbReference type="GO" id="GO:0016757">
    <property type="term" value="F:glycosyltransferase activity"/>
    <property type="evidence" value="ECO:0007669"/>
    <property type="project" value="UniProtKB-KW"/>
</dbReference>
<evidence type="ECO:0000256" key="8">
    <source>
        <dbReference type="NCBIfam" id="TIGR03459"/>
    </source>
</evidence>
<dbReference type="InterPro" id="IPR017822">
    <property type="entry name" value="MptA-like"/>
</dbReference>
<sequence length="523" mass="56017">MNATHRASLHTTAEERRIGSLREFFGSPQGRAALLGLLGAIVLVIGGLGSGSLRRHDALLENMQLGWLRYGHGMVIASILLWAGVLVMIWAWIRLGRLTLRGDVTLAGLRLTVLVWTVPLLLSVPLFSRDAYSYIAQGALLRDGFDPYKVGPVANPGVILDNVSTVWTTTPAPYGPAFMLTAKTVTMIAGDNIVAGTLLMRVAMLPGLLLTLWAVPRLARYLGGNPAVAIWLGVLNPLVLIHLIGGVHNEVLMVGLMTAGLVLALQRHHVAGIAVVTVGLAVKATAGVALPFIVWIWMVHRREDATERGAVPAHPLVLFARTAIPGVAVFAIVLAAISFAAQLGLGWLTALQGSALIVNWLSLPTILAHIVTWFTSFPLMSVLDVTRMICGAAMVIILITVWWRGRHSQRDAVLGLLLALLAIVVLSPAALPWYYSWPIAIAAGFALSDRSLVILAGLSVWLMVIFRPDGAHGMYDPIHVALTFAAAFIAARSLTVEDPLRLRELVRGKPKPAAAPSEPAPTA</sequence>
<feature type="transmembrane region" description="Helical" evidence="9">
    <location>
        <begin position="415"/>
        <end position="435"/>
    </location>
</feature>
<dbReference type="NCBIfam" id="TIGR03459">
    <property type="entry name" value="crt_membr"/>
    <property type="match status" value="1"/>
</dbReference>
<keyword evidence="6 9" id="KW-0472">Membrane</keyword>
<keyword evidence="5 9" id="KW-1133">Transmembrane helix</keyword>
<dbReference type="RefSeq" id="WP_192040202.1">
    <property type="nucleotide sequence ID" value="NZ_JACYWE010000010.1"/>
</dbReference>
<keyword evidence="4 9" id="KW-0812">Transmembrane</keyword>
<dbReference type="InterPro" id="IPR049829">
    <property type="entry name" value="MptA/B-like"/>
</dbReference>
<feature type="transmembrane region" description="Helical" evidence="9">
    <location>
        <begin position="193"/>
        <end position="215"/>
    </location>
</feature>
<comment type="caution">
    <text evidence="10">The sequence shown here is derived from an EMBL/GenBank/DDBJ whole genome shotgun (WGS) entry which is preliminary data.</text>
</comment>
<evidence type="ECO:0000256" key="9">
    <source>
        <dbReference type="SAM" id="Phobius"/>
    </source>
</evidence>
<dbReference type="EMBL" id="JACYWE010000010">
    <property type="protein sequence ID" value="MBD8507740.1"/>
    <property type="molecule type" value="Genomic_DNA"/>
</dbReference>
<feature type="transmembrane region" description="Helical" evidence="9">
    <location>
        <begin position="385"/>
        <end position="403"/>
    </location>
</feature>
<comment type="subcellular location">
    <subcellularLocation>
        <location evidence="1">Membrane</location>
        <topology evidence="1">Multi-pass membrane protein</topology>
    </subcellularLocation>
</comment>
<feature type="transmembrane region" description="Helical" evidence="9">
    <location>
        <begin position="357"/>
        <end position="379"/>
    </location>
</feature>
<evidence type="ECO:0000256" key="4">
    <source>
        <dbReference type="ARBA" id="ARBA00022692"/>
    </source>
</evidence>
<evidence type="ECO:0000256" key="1">
    <source>
        <dbReference type="ARBA" id="ARBA00004141"/>
    </source>
</evidence>
<evidence type="ECO:0000313" key="10">
    <source>
        <dbReference type="EMBL" id="MBD8507740.1"/>
    </source>
</evidence>
<proteinExistence type="inferred from homology"/>
<feature type="transmembrane region" description="Helical" evidence="9">
    <location>
        <begin position="273"/>
        <end position="298"/>
    </location>
</feature>
<dbReference type="GO" id="GO:0016020">
    <property type="term" value="C:membrane"/>
    <property type="evidence" value="ECO:0007669"/>
    <property type="project" value="UniProtKB-SubCell"/>
</dbReference>
<evidence type="ECO:0000256" key="3">
    <source>
        <dbReference type="ARBA" id="ARBA00022679"/>
    </source>
</evidence>
<feature type="transmembrane region" description="Helical" evidence="9">
    <location>
        <begin position="105"/>
        <end position="127"/>
    </location>
</feature>
<feature type="transmembrane region" description="Helical" evidence="9">
    <location>
        <begin position="251"/>
        <end position="266"/>
    </location>
</feature>
<evidence type="ECO:0000256" key="7">
    <source>
        <dbReference type="ARBA" id="ARBA00043987"/>
    </source>
</evidence>
<keyword evidence="11" id="KW-1185">Reference proteome</keyword>
<dbReference type="Pfam" id="PF26314">
    <property type="entry name" value="MptA_B_family"/>
    <property type="match status" value="1"/>
</dbReference>
<keyword evidence="3" id="KW-0808">Transferase</keyword>
<evidence type="ECO:0000313" key="11">
    <source>
        <dbReference type="Proteomes" id="UP000642993"/>
    </source>
</evidence>
<feature type="transmembrane region" description="Helical" evidence="9">
    <location>
        <begin position="441"/>
        <end position="466"/>
    </location>
</feature>
<feature type="transmembrane region" description="Helical" evidence="9">
    <location>
        <begin position="73"/>
        <end position="93"/>
    </location>
</feature>
<reference evidence="10" key="1">
    <citation type="submission" date="2020-09" db="EMBL/GenBank/DDBJ databases">
        <title>Hoyosella lacisalsi sp. nov., a halotolerant actinobacterium isolated from soil of Lake Gudzhirganskoe.</title>
        <authorList>
            <person name="Yang Q."/>
            <person name="Guo P.Y."/>
            <person name="Liu S.W."/>
            <person name="Li F.N."/>
            <person name="Sun C.H."/>
        </authorList>
    </citation>
    <scope>NUCLEOTIDE SEQUENCE</scope>
    <source>
        <strain evidence="10">G463</strain>
    </source>
</reference>
<dbReference type="NCBIfam" id="NF038066">
    <property type="entry name" value="MptB"/>
    <property type="match status" value="1"/>
</dbReference>
<feature type="transmembrane region" description="Helical" evidence="9">
    <location>
        <begin position="227"/>
        <end position="245"/>
    </location>
</feature>
<dbReference type="Proteomes" id="UP000642993">
    <property type="component" value="Unassembled WGS sequence"/>
</dbReference>
<protein>
    <recommendedName>
        <fullName evidence="8">Alpha-(1-&gt;6)-mannopyranosyltransferase A</fullName>
    </recommendedName>
</protein>
<organism evidence="10 11">
    <name type="scientific">Lolliginicoccus lacisalsi</name>
    <dbReference type="NCBI Taxonomy" id="2742202"/>
    <lineage>
        <taxon>Bacteria</taxon>
        <taxon>Bacillati</taxon>
        <taxon>Actinomycetota</taxon>
        <taxon>Actinomycetes</taxon>
        <taxon>Mycobacteriales</taxon>
        <taxon>Hoyosellaceae</taxon>
        <taxon>Lolliginicoccus</taxon>
    </lineage>
</organism>
<name>A0A927PM09_9ACTN</name>